<keyword evidence="4" id="KW-0863">Zinc-finger</keyword>
<comment type="catalytic activity">
    <reaction evidence="6">
        <text>N(6),N(6),N(6)-trimethyl-L-lysyl(9)-[histone H3] + 2 2-oxoglutarate + 2 O2 = N(6)-methyl-L-lysyl(9)-[histone H3] + 2 formaldehyde + 2 succinate + 2 CO2</text>
        <dbReference type="Rhea" id="RHEA:60200"/>
        <dbReference type="Rhea" id="RHEA-COMP:15538"/>
        <dbReference type="Rhea" id="RHEA-COMP:15542"/>
        <dbReference type="ChEBI" id="CHEBI:15379"/>
        <dbReference type="ChEBI" id="CHEBI:16526"/>
        <dbReference type="ChEBI" id="CHEBI:16810"/>
        <dbReference type="ChEBI" id="CHEBI:16842"/>
        <dbReference type="ChEBI" id="CHEBI:30031"/>
        <dbReference type="ChEBI" id="CHEBI:61929"/>
        <dbReference type="ChEBI" id="CHEBI:61961"/>
        <dbReference type="EC" id="1.14.11.66"/>
    </reaction>
</comment>
<evidence type="ECO:0000256" key="1">
    <source>
        <dbReference type="ARBA" id="ARBA00009711"/>
    </source>
</evidence>
<gene>
    <name evidence="11" type="ORF">HK099_005903</name>
</gene>
<feature type="compositionally biased region" description="Polar residues" evidence="7">
    <location>
        <begin position="11"/>
        <end position="22"/>
    </location>
</feature>
<dbReference type="AlphaFoldDB" id="A0AAD5U0I4"/>
<dbReference type="PANTHER" id="PTHR10694">
    <property type="entry name" value="LYSINE-SPECIFIC DEMETHYLASE"/>
    <property type="match status" value="1"/>
</dbReference>
<dbReference type="EC" id="1.14.11.66" evidence="2"/>
<dbReference type="InterPro" id="IPR013083">
    <property type="entry name" value="Znf_RING/FYVE/PHD"/>
</dbReference>
<feature type="domain" description="JmjC" evidence="9">
    <location>
        <begin position="385"/>
        <end position="547"/>
    </location>
</feature>
<dbReference type="Proteomes" id="UP001211065">
    <property type="component" value="Unassembled WGS sequence"/>
</dbReference>
<dbReference type="InterPro" id="IPR001965">
    <property type="entry name" value="Znf_PHD"/>
</dbReference>
<evidence type="ECO:0000256" key="3">
    <source>
        <dbReference type="ARBA" id="ARBA00022723"/>
    </source>
</evidence>
<dbReference type="GO" id="GO:0140684">
    <property type="term" value="F:histone H3K9me2/H3K9me3 demethylase activity"/>
    <property type="evidence" value="ECO:0007669"/>
    <property type="project" value="UniProtKB-EC"/>
</dbReference>
<dbReference type="GO" id="GO:0005634">
    <property type="term" value="C:nucleus"/>
    <property type="evidence" value="ECO:0007669"/>
    <property type="project" value="TreeGrafter"/>
</dbReference>
<keyword evidence="12" id="KW-1185">Reference proteome</keyword>
<dbReference type="SMART" id="SM00249">
    <property type="entry name" value="PHD"/>
    <property type="match status" value="1"/>
</dbReference>
<dbReference type="Gene3D" id="3.30.40.10">
    <property type="entry name" value="Zinc/RING finger domain, C3HC4 (zinc finger)"/>
    <property type="match status" value="1"/>
</dbReference>
<dbReference type="Pfam" id="PF13832">
    <property type="entry name" value="zf-HC5HC2H_2"/>
    <property type="match status" value="1"/>
</dbReference>
<evidence type="ECO:0000256" key="4">
    <source>
        <dbReference type="ARBA" id="ARBA00022771"/>
    </source>
</evidence>
<dbReference type="InterPro" id="IPR003349">
    <property type="entry name" value="JmjN"/>
</dbReference>
<dbReference type="Pfam" id="PF02373">
    <property type="entry name" value="JmjC"/>
    <property type="match status" value="1"/>
</dbReference>
<evidence type="ECO:0000313" key="12">
    <source>
        <dbReference type="Proteomes" id="UP001211065"/>
    </source>
</evidence>
<dbReference type="PROSITE" id="PS51183">
    <property type="entry name" value="JMJN"/>
    <property type="match status" value="1"/>
</dbReference>
<evidence type="ECO:0000256" key="6">
    <source>
        <dbReference type="ARBA" id="ARBA00049349"/>
    </source>
</evidence>
<evidence type="ECO:0000313" key="11">
    <source>
        <dbReference type="EMBL" id="KAJ3216367.1"/>
    </source>
</evidence>
<dbReference type="GO" id="GO:0051864">
    <property type="term" value="F:histone H3K36 demethylase activity"/>
    <property type="evidence" value="ECO:0007669"/>
    <property type="project" value="TreeGrafter"/>
</dbReference>
<evidence type="ECO:0000259" key="9">
    <source>
        <dbReference type="PROSITE" id="PS51184"/>
    </source>
</evidence>
<evidence type="ECO:0000256" key="5">
    <source>
        <dbReference type="ARBA" id="ARBA00022833"/>
    </source>
</evidence>
<dbReference type="SMART" id="SM00558">
    <property type="entry name" value="JmjC"/>
    <property type="match status" value="1"/>
</dbReference>
<feature type="region of interest" description="Disordered" evidence="7">
    <location>
        <begin position="1"/>
        <end position="22"/>
    </location>
</feature>
<dbReference type="EMBL" id="JADGJW010000482">
    <property type="protein sequence ID" value="KAJ3216367.1"/>
    <property type="molecule type" value="Genomic_DNA"/>
</dbReference>
<dbReference type="SMART" id="SM00545">
    <property type="entry name" value="JmjN"/>
    <property type="match status" value="1"/>
</dbReference>
<dbReference type="GO" id="GO:0010468">
    <property type="term" value="P:regulation of gene expression"/>
    <property type="evidence" value="ECO:0007669"/>
    <property type="project" value="TreeGrafter"/>
</dbReference>
<evidence type="ECO:0000259" key="8">
    <source>
        <dbReference type="PROSITE" id="PS51183"/>
    </source>
</evidence>
<feature type="domain" description="JmjN" evidence="8">
    <location>
        <begin position="119"/>
        <end position="160"/>
    </location>
</feature>
<proteinExistence type="inferred from homology"/>
<organism evidence="11 12">
    <name type="scientific">Clydaea vesicula</name>
    <dbReference type="NCBI Taxonomy" id="447962"/>
    <lineage>
        <taxon>Eukaryota</taxon>
        <taxon>Fungi</taxon>
        <taxon>Fungi incertae sedis</taxon>
        <taxon>Chytridiomycota</taxon>
        <taxon>Chytridiomycota incertae sedis</taxon>
        <taxon>Chytridiomycetes</taxon>
        <taxon>Lobulomycetales</taxon>
        <taxon>Lobulomycetaceae</taxon>
        <taxon>Clydaea</taxon>
    </lineage>
</organism>
<keyword evidence="5" id="KW-0862">Zinc</keyword>
<comment type="similarity">
    <text evidence="1">Belongs to the JHDM3 histone demethylase family.</text>
</comment>
<name>A0AAD5U0I4_9FUNG</name>
<accession>A0AAD5U0I4</accession>
<feature type="domain" description="PHD-type" evidence="10">
    <location>
        <begin position="618"/>
        <end position="735"/>
    </location>
</feature>
<evidence type="ECO:0000256" key="2">
    <source>
        <dbReference type="ARBA" id="ARBA00012900"/>
    </source>
</evidence>
<dbReference type="CDD" id="cd15571">
    <property type="entry name" value="ePHD"/>
    <property type="match status" value="1"/>
</dbReference>
<dbReference type="GO" id="GO:0008270">
    <property type="term" value="F:zinc ion binding"/>
    <property type="evidence" value="ECO:0007669"/>
    <property type="project" value="UniProtKB-KW"/>
</dbReference>
<evidence type="ECO:0000259" key="10">
    <source>
        <dbReference type="PROSITE" id="PS51805"/>
    </source>
</evidence>
<comment type="caution">
    <text evidence="11">The sequence shown here is derived from an EMBL/GenBank/DDBJ whole genome shotgun (WGS) entry which is preliminary data.</text>
</comment>
<dbReference type="InterPro" id="IPR034732">
    <property type="entry name" value="EPHD"/>
</dbReference>
<protein>
    <recommendedName>
        <fullName evidence="2">[histone H3]-trimethyl-L-lysine(9) demethylase</fullName>
        <ecNumber evidence="2">1.14.11.66</ecNumber>
    </recommendedName>
</protein>
<keyword evidence="3" id="KW-0479">Metal-binding</keyword>
<dbReference type="PANTHER" id="PTHR10694:SF7">
    <property type="entry name" value="[HISTONE H3]-TRIMETHYL-L-LYSINE(9) DEMETHYLASE"/>
    <property type="match status" value="1"/>
</dbReference>
<dbReference type="GO" id="GO:0000785">
    <property type="term" value="C:chromatin"/>
    <property type="evidence" value="ECO:0007669"/>
    <property type="project" value="TreeGrafter"/>
</dbReference>
<dbReference type="PROSITE" id="PS51805">
    <property type="entry name" value="EPHD"/>
    <property type="match status" value="1"/>
</dbReference>
<evidence type="ECO:0000256" key="7">
    <source>
        <dbReference type="SAM" id="MobiDB-lite"/>
    </source>
</evidence>
<sequence length="1059" mass="120646">MLVNEERISHPSYSPTSVSKINDTSKETENLITFATNYQVNDTLVTTSNHNIPHLSSENDAIISRESVTDGELNSLENATSTVENYAFKEDIKPIVKSIEQELETLFPHHYSNSDGTGIPVFTPTWKQFRNFNKLMKRIEIFGKEAGLAKVIPPKEWNLGLVNQTDYLKDVIIKKPITQTFEGGRLPNGAYRQTNIENRRNYTVNSWFEFCNQNPPPQFDELGKVKKFEKLVNNNVLNKDEIEVKEEKKKFKKVDDAQLENNLHYNVNLIDLHENTEKKFQPAATEEVKNDEVNAESSLTILTKKSTFINENLTPVVTEPVDVAKQLEPKKRILKSTVLNFDPYKTGEGFDEKYCEELERYYWKYIIFKSASYGADLMGSLFENSKSGGKWNLNRLDNLLNKIEAALPGVNVPYLYFGSWKSTFAWHVEDMDLYSINYIHFGAPKQWYVVSPKDAAKFERYSHSVFSSESQECSQFLRHKAFVISPKLLAKNDIFVHKLIHRAGEFMITYPKGYHQGYNLGFNCAESVNFALESWVDYGMKALYCKCISDSVKIDVKTLFSDLSKLTKLNIPEKREGWEGRIIPKSDNLAAVNTTSVLKMRGKNAAQLKKDTSFKPNGPRCAFCIDLVGELYPTDKENFVGHEICAKGIPELTFLEDEKKIVGFENIPKSRWKLLKCDVCKNERSLSYSKEGCCIQCIKGKCVKAYHVTCAKNTGLNFSYNAETNIAEIFCPTHNPETLEEKKSRKELALHNFQLLNFVEGKLVIVKVGSSGYEGEILNVDEAEKTCEILYTDDKCIEIVPWQNIRLKSEDMLKDRACVSNAPAKKKVIKAVVPKKKVKKEKKVSNDKSSAINNNSNIPASPQIPFYPATQSEPLKYNSVTKEGKNLVPNSYTASYSQLFNPGNIYYNHFHNFELMKASIAQSKKFSFTPHQWNNNISVTQSGPFQPLPTSENFNTNTNNNFTYFPCQQPTQPLCEGNSLSSTLTYNTLLPPKKRKVGSAAEPATEVNSKKIKTSIIDEVKSSKPLVKNYFYSDEKFHFSNEESDKTINLNNDVQQRKN</sequence>
<dbReference type="PROSITE" id="PS51184">
    <property type="entry name" value="JMJC"/>
    <property type="match status" value="1"/>
</dbReference>
<dbReference type="Pfam" id="PF02375">
    <property type="entry name" value="JmjN"/>
    <property type="match status" value="1"/>
</dbReference>
<dbReference type="InterPro" id="IPR003347">
    <property type="entry name" value="JmjC_dom"/>
</dbReference>
<dbReference type="Gene3D" id="2.60.120.650">
    <property type="entry name" value="Cupin"/>
    <property type="match status" value="2"/>
</dbReference>
<dbReference type="SUPFAM" id="SSF51197">
    <property type="entry name" value="Clavaminate synthase-like"/>
    <property type="match status" value="1"/>
</dbReference>
<reference evidence="11" key="1">
    <citation type="submission" date="2020-05" db="EMBL/GenBank/DDBJ databases">
        <title>Phylogenomic resolution of chytrid fungi.</title>
        <authorList>
            <person name="Stajich J.E."/>
            <person name="Amses K."/>
            <person name="Simmons R."/>
            <person name="Seto K."/>
            <person name="Myers J."/>
            <person name="Bonds A."/>
            <person name="Quandt C.A."/>
            <person name="Barry K."/>
            <person name="Liu P."/>
            <person name="Grigoriev I."/>
            <person name="Longcore J.E."/>
            <person name="James T.Y."/>
        </authorList>
    </citation>
    <scope>NUCLEOTIDE SEQUENCE</scope>
    <source>
        <strain evidence="11">JEL0476</strain>
    </source>
</reference>